<dbReference type="Gene3D" id="3.40.47.10">
    <property type="match status" value="1"/>
</dbReference>
<dbReference type="CDD" id="cd05195">
    <property type="entry name" value="enoyl_red"/>
    <property type="match status" value="1"/>
</dbReference>
<evidence type="ECO:0000313" key="10">
    <source>
        <dbReference type="EMBL" id="CEM39444.1"/>
    </source>
</evidence>
<feature type="domain" description="Ketosynthase family 3 (KS3)" evidence="8">
    <location>
        <begin position="1382"/>
        <end position="1732"/>
    </location>
</feature>
<dbReference type="SMART" id="SM01294">
    <property type="entry name" value="PKS_PP_betabranch"/>
    <property type="match status" value="1"/>
</dbReference>
<gene>
    <name evidence="10" type="ORF">Vbra_23250</name>
</gene>
<feature type="active site" description="Proton acceptor; for dehydratase activity" evidence="5">
    <location>
        <position position="94"/>
    </location>
</feature>
<dbReference type="GO" id="GO:0004312">
    <property type="term" value="F:fatty acid synthase activity"/>
    <property type="evidence" value="ECO:0007669"/>
    <property type="project" value="TreeGrafter"/>
</dbReference>
<dbReference type="OrthoDB" id="329835at2759"/>
<dbReference type="Gene3D" id="1.10.1200.10">
    <property type="entry name" value="ACP-like"/>
    <property type="match status" value="1"/>
</dbReference>
<dbReference type="InterPro" id="IPR013968">
    <property type="entry name" value="PKS_KR"/>
</dbReference>
<dbReference type="Pfam" id="PF00550">
    <property type="entry name" value="PP-binding"/>
    <property type="match status" value="1"/>
</dbReference>
<dbReference type="PhylomeDB" id="A0A0G4H6F6"/>
<dbReference type="GO" id="GO:0004315">
    <property type="term" value="F:3-oxoacyl-[acyl-carrier-protein] synthase activity"/>
    <property type="evidence" value="ECO:0007669"/>
    <property type="project" value="InterPro"/>
</dbReference>
<dbReference type="Proteomes" id="UP000041254">
    <property type="component" value="Unassembled WGS sequence"/>
</dbReference>
<evidence type="ECO:0000259" key="7">
    <source>
        <dbReference type="PROSITE" id="PS50075"/>
    </source>
</evidence>
<dbReference type="SMART" id="SM00826">
    <property type="entry name" value="PKS_DH"/>
    <property type="match status" value="1"/>
</dbReference>
<dbReference type="InterPro" id="IPR050091">
    <property type="entry name" value="PKS_NRPS_Biosynth_Enz"/>
</dbReference>
<accession>A0A0G4H6F6</accession>
<feature type="region of interest" description="C-terminal hotdog fold" evidence="5">
    <location>
        <begin position="235"/>
        <end position="382"/>
    </location>
</feature>
<dbReference type="SUPFAM" id="SSF53901">
    <property type="entry name" value="Thiolase-like"/>
    <property type="match status" value="1"/>
</dbReference>
<dbReference type="GO" id="GO:0008270">
    <property type="term" value="F:zinc ion binding"/>
    <property type="evidence" value="ECO:0007669"/>
    <property type="project" value="InterPro"/>
</dbReference>
<dbReference type="PANTHER" id="PTHR43775:SF37">
    <property type="entry name" value="SI:DKEY-61P9.11"/>
    <property type="match status" value="1"/>
</dbReference>
<dbReference type="PANTHER" id="PTHR43775">
    <property type="entry name" value="FATTY ACID SYNTHASE"/>
    <property type="match status" value="1"/>
</dbReference>
<dbReference type="InterPro" id="IPR057326">
    <property type="entry name" value="KR_dom"/>
</dbReference>
<feature type="domain" description="PKS/mFAS DH" evidence="9">
    <location>
        <begin position="64"/>
        <end position="382"/>
    </location>
</feature>
<keyword evidence="4" id="KW-0511">Multifunctional enzyme</keyword>
<dbReference type="SUPFAM" id="SSF51735">
    <property type="entry name" value="NAD(P)-binding Rossmann-fold domains"/>
    <property type="match status" value="3"/>
</dbReference>
<reference evidence="10 11" key="1">
    <citation type="submission" date="2014-11" db="EMBL/GenBank/DDBJ databases">
        <authorList>
            <person name="Zhu J."/>
            <person name="Qi W."/>
            <person name="Song R."/>
        </authorList>
    </citation>
    <scope>NUCLEOTIDE SEQUENCE [LARGE SCALE GENOMIC DNA]</scope>
</reference>
<evidence type="ECO:0000256" key="5">
    <source>
        <dbReference type="PROSITE-ProRule" id="PRU01363"/>
    </source>
</evidence>
<dbReference type="InterPro" id="IPR036291">
    <property type="entry name" value="NAD(P)-bd_dom_sf"/>
</dbReference>
<dbReference type="InParanoid" id="A0A0G4H6F6"/>
<evidence type="ECO:0000256" key="4">
    <source>
        <dbReference type="ARBA" id="ARBA00023268"/>
    </source>
</evidence>
<dbReference type="InterPro" id="IPR014031">
    <property type="entry name" value="Ketoacyl_synth_C"/>
</dbReference>
<dbReference type="GO" id="GO:0031177">
    <property type="term" value="F:phosphopantetheine binding"/>
    <property type="evidence" value="ECO:0007669"/>
    <property type="project" value="InterPro"/>
</dbReference>
<evidence type="ECO:0000256" key="3">
    <source>
        <dbReference type="ARBA" id="ARBA00022679"/>
    </source>
</evidence>
<keyword evidence="11" id="KW-1185">Reference proteome</keyword>
<evidence type="ECO:0000256" key="2">
    <source>
        <dbReference type="ARBA" id="ARBA00022553"/>
    </source>
</evidence>
<dbReference type="InterPro" id="IPR020841">
    <property type="entry name" value="PKS_Beta-ketoAc_synthase_dom"/>
</dbReference>
<feature type="compositionally biased region" description="Basic and acidic residues" evidence="6">
    <location>
        <begin position="963"/>
        <end position="995"/>
    </location>
</feature>
<feature type="non-terminal residue" evidence="10">
    <location>
        <position position="1732"/>
    </location>
</feature>
<dbReference type="SMART" id="SM00823">
    <property type="entry name" value="PKS_PP"/>
    <property type="match status" value="1"/>
</dbReference>
<dbReference type="InterPro" id="IPR049551">
    <property type="entry name" value="PKS_DH_C"/>
</dbReference>
<dbReference type="SUPFAM" id="SSF50129">
    <property type="entry name" value="GroES-like"/>
    <property type="match status" value="1"/>
</dbReference>
<dbReference type="PROSITE" id="PS52004">
    <property type="entry name" value="KS3_2"/>
    <property type="match status" value="1"/>
</dbReference>
<dbReference type="Pfam" id="PF08240">
    <property type="entry name" value="ADH_N"/>
    <property type="match status" value="1"/>
</dbReference>
<dbReference type="STRING" id="1169540.A0A0G4H6F6"/>
<dbReference type="Gene3D" id="3.40.50.720">
    <property type="entry name" value="NAD(P)-binding Rossmann-like Domain"/>
    <property type="match status" value="3"/>
</dbReference>
<evidence type="ECO:0000256" key="6">
    <source>
        <dbReference type="SAM" id="MobiDB-lite"/>
    </source>
</evidence>
<dbReference type="PROSITE" id="PS52019">
    <property type="entry name" value="PKS_MFAS_DH"/>
    <property type="match status" value="1"/>
</dbReference>
<organism evidence="10 11">
    <name type="scientific">Vitrella brassicaformis (strain CCMP3155)</name>
    <dbReference type="NCBI Taxonomy" id="1169540"/>
    <lineage>
        <taxon>Eukaryota</taxon>
        <taxon>Sar</taxon>
        <taxon>Alveolata</taxon>
        <taxon>Colpodellida</taxon>
        <taxon>Vitrellaceae</taxon>
        <taxon>Vitrella</taxon>
    </lineage>
</organism>
<evidence type="ECO:0000259" key="8">
    <source>
        <dbReference type="PROSITE" id="PS52004"/>
    </source>
</evidence>
<dbReference type="Pfam" id="PF00109">
    <property type="entry name" value="ketoacyl-synt"/>
    <property type="match status" value="1"/>
</dbReference>
<keyword evidence="1" id="KW-0596">Phosphopantetheine</keyword>
<dbReference type="PROSITE" id="PS01162">
    <property type="entry name" value="QOR_ZETA_CRYSTAL"/>
    <property type="match status" value="1"/>
</dbReference>
<dbReference type="InterPro" id="IPR049900">
    <property type="entry name" value="PKS_mFAS_DH"/>
</dbReference>
<dbReference type="SMART" id="SM00822">
    <property type="entry name" value="PKS_KR"/>
    <property type="match status" value="1"/>
</dbReference>
<dbReference type="InterPro" id="IPR036736">
    <property type="entry name" value="ACP-like_sf"/>
</dbReference>
<feature type="region of interest" description="Disordered" evidence="6">
    <location>
        <begin position="954"/>
        <end position="995"/>
    </location>
</feature>
<dbReference type="SMART" id="SM00825">
    <property type="entry name" value="PKS_KS"/>
    <property type="match status" value="1"/>
</dbReference>
<feature type="region of interest" description="N-terminal hotdog fold" evidence="5">
    <location>
        <begin position="64"/>
        <end position="216"/>
    </location>
</feature>
<dbReference type="InterPro" id="IPR016039">
    <property type="entry name" value="Thiolase-like"/>
</dbReference>
<dbReference type="InterPro" id="IPR009081">
    <property type="entry name" value="PP-bd_ACP"/>
</dbReference>
<evidence type="ECO:0000259" key="9">
    <source>
        <dbReference type="PROSITE" id="PS52019"/>
    </source>
</evidence>
<dbReference type="SMART" id="SM00829">
    <property type="entry name" value="PKS_ER"/>
    <property type="match status" value="1"/>
</dbReference>
<protein>
    <submittedName>
        <fullName evidence="10">Uncharacterized protein</fullName>
    </submittedName>
</protein>
<dbReference type="Gene3D" id="3.10.129.110">
    <property type="entry name" value="Polyketide synthase dehydratase"/>
    <property type="match status" value="1"/>
</dbReference>
<feature type="active site" description="Proton donor; for dehydratase activity" evidence="5">
    <location>
        <position position="295"/>
    </location>
</feature>
<dbReference type="InterPro" id="IPR020806">
    <property type="entry name" value="PKS_PP-bd"/>
</dbReference>
<dbReference type="InterPro" id="IPR013149">
    <property type="entry name" value="ADH-like_C"/>
</dbReference>
<dbReference type="GO" id="GO:0006633">
    <property type="term" value="P:fatty acid biosynthetic process"/>
    <property type="evidence" value="ECO:0007669"/>
    <property type="project" value="InterPro"/>
</dbReference>
<dbReference type="InterPro" id="IPR002364">
    <property type="entry name" value="Quin_OxRdtase/zeta-crystal_CS"/>
</dbReference>
<dbReference type="InterPro" id="IPR014030">
    <property type="entry name" value="Ketoacyl_synth_N"/>
</dbReference>
<dbReference type="PROSITE" id="PS00606">
    <property type="entry name" value="KS3_1"/>
    <property type="match status" value="1"/>
</dbReference>
<dbReference type="Pfam" id="PF21089">
    <property type="entry name" value="PKS_DH_N"/>
    <property type="match status" value="1"/>
</dbReference>
<keyword evidence="3" id="KW-0808">Transferase</keyword>
<dbReference type="Gene3D" id="3.90.180.10">
    <property type="entry name" value="Medium-chain alcohol dehydrogenases, catalytic domain"/>
    <property type="match status" value="1"/>
</dbReference>
<dbReference type="InterPro" id="IPR020843">
    <property type="entry name" value="ER"/>
</dbReference>
<dbReference type="PROSITE" id="PS50075">
    <property type="entry name" value="CARRIER"/>
    <property type="match status" value="1"/>
</dbReference>
<name>A0A0G4H6F6_VITBC</name>
<dbReference type="InterPro" id="IPR049552">
    <property type="entry name" value="PKS_DH_N"/>
</dbReference>
<feature type="domain" description="Carrier" evidence="7">
    <location>
        <begin position="1281"/>
        <end position="1358"/>
    </location>
</feature>
<evidence type="ECO:0000256" key="1">
    <source>
        <dbReference type="ARBA" id="ARBA00022450"/>
    </source>
</evidence>
<dbReference type="GO" id="GO:0016491">
    <property type="term" value="F:oxidoreductase activity"/>
    <property type="evidence" value="ECO:0007669"/>
    <property type="project" value="InterPro"/>
</dbReference>
<dbReference type="InterPro" id="IPR042104">
    <property type="entry name" value="PKS_dehydratase_sf"/>
</dbReference>
<keyword evidence="2" id="KW-0597">Phosphoprotein</keyword>
<dbReference type="GO" id="GO:0044550">
    <property type="term" value="P:secondary metabolite biosynthetic process"/>
    <property type="evidence" value="ECO:0007669"/>
    <property type="project" value="UniProtKB-ARBA"/>
</dbReference>
<dbReference type="CDD" id="cd00833">
    <property type="entry name" value="PKS"/>
    <property type="match status" value="1"/>
</dbReference>
<dbReference type="InterPro" id="IPR011032">
    <property type="entry name" value="GroES-like_sf"/>
</dbReference>
<dbReference type="EMBL" id="CDMY01001039">
    <property type="protein sequence ID" value="CEM39444.1"/>
    <property type="molecule type" value="Genomic_DNA"/>
</dbReference>
<proteinExistence type="predicted"/>
<sequence>MGKQCIKDVSPGTTLDWLSPLNPGSKDILGSFEDAVSLMTAAPPEVHEAHVWKHSRFPWAHVAHPSIGCVDRLESGATVTTIVRRDVASLLRDHAVSGQAVMPGAGFIDMLTAIGITIHEGLTFFGVRRPVETRKRTAAALHFEDISFEKPLMIPPVENERQGDWTTMPTVQFVTEKDHPSRDTSPSAIEIRSKDANDDDFQLNCTGRCVASFATPDEIDTSLVESRTVLQDRCSDKVDVADFYSGLRSIGLEYGPKFQTVAELAVGDGEALGHVKVASKEDFEEAFCVHPALLDGAIQCAAGILAREAKGKLEAPLVPVGVEKAFVVTSGDQQLDVWSHVKLKSRDDRSAKIDITLQDGEGRPVAILLGMHLRQMILTATATIPSQLLWEVCWRKADKSQAVEDSGEAVTEVKPRVLFLAAPDNFDQELSTLVAEAGFSTESKAVAEEELQQMLESEETASRVDAIVYLGALNDTAASATAVVAAIDDARRLVNSLFGSGKEHMAPLWLATRGVTRPVPSEVLSVFPAHAGLWGFAKSARLELEASLGRPVKIGCVDLDPPPGGSMDGLFAQLGHLLKRKSLVFDPEVALRLSTDTNEVSVYHTRLSKANLDVKGAMELHMEERGALSNLRLRASAPFNREQLPAGCVIIRVRAVGLNFRDVLNVMGLYPGDPGPPGGDCSGTVVSVGAGVTHLSVGDDVYGVAPGCLRTYVATDAHLMAIKPVTMSFEQAAALPVVFVTVEVALRELAKVHKGDKVLIHAASGGVGLAAIQFCRSVGATVYGTVGSKPKEDYLRDKEGVQYITSSRNAKQFKEDMEGFLGPNGKIDVVLNCLIEDFIPFSLDLLAPNGRFMELGKRGTWSEDEMKERRPDVLYKRIAVDHMMEEEPAWFGSMLERVRLMANAREVVPLPLRVFDMSSSDNTTGGIAAFRFMQRAQHIGKVIVQVPSALEGPKCSPATVDSSHADKPDDSKAKDDKTGEAATTKTRDVSSHDDKDASTGCYVITGGLGGLGLLVADWLVEEGAKRIVLLSRRGSPTDDVKSSAPWQRLQAFQASEDTYPSSSVEVHCMACDVSKREACEQLMADLNKRMPDHPVKGIFHAAGVLEDALLAKQTKQHINKVYQPKVFGAWHLHGVTEQLDHFVMFSSVAALLGNFGQTNYSAANACLDALARYRRSSGLSGQSIQWGPWIEQGMASTPEMKELINKSGMTGITNDLGIRVLGDVMKASSECLVVGCQGIKWPVFLRRYDDGPPSFLQDVTPREDSSANKEAALALRNMTAEQLREHVMGVVVECASQSLGSSEMPPLDSPLQDLGIDSLGAVEFRNALQARLDVKLPATALFDYPTLNALIDFIVKELRGGVESGPAATSALRSGMMSFDAGDRLCVTGMSCRLPGGVMSPMDMWSMLMEARTGVKEVPLDRFNPDTFYNPDPDESRKCYVREAGFMTRIDQFDNGFFNISPAEVLMMDPQQRLILEVGYEAFHSAGMNREQLLGQRLGVFVGACNYDWLYINITEKHSPFASTGGAGSVIANRVSYVFGLKGPSMTLDTACSSSLVALDSAVKNYKLGECDGALVGGVSLMLAPIHFLSFSKSRMLAPDCKCKTFDAKANGYVRGEGAGAVVLRRASDLGNRSQQALATIVGCAVNHDGRSASLIAPNGPAQQEVLRSTLAQASLSPSDVSYIETHGTGTALGDPIELGALKSVFGTEGAEGEDATIRMAHPLVLGALKTN</sequence>
<dbReference type="SUPFAM" id="SSF47336">
    <property type="entry name" value="ACP-like"/>
    <property type="match status" value="1"/>
</dbReference>
<dbReference type="Pfam" id="PF00107">
    <property type="entry name" value="ADH_zinc_N"/>
    <property type="match status" value="1"/>
</dbReference>
<dbReference type="Pfam" id="PF02801">
    <property type="entry name" value="Ketoacyl-synt_C"/>
    <property type="match status" value="1"/>
</dbReference>
<dbReference type="InterPro" id="IPR018201">
    <property type="entry name" value="Ketoacyl_synth_AS"/>
</dbReference>
<dbReference type="InterPro" id="IPR020807">
    <property type="entry name" value="PKS_DH"/>
</dbReference>
<evidence type="ECO:0000313" key="11">
    <source>
        <dbReference type="Proteomes" id="UP000041254"/>
    </source>
</evidence>
<dbReference type="InterPro" id="IPR013154">
    <property type="entry name" value="ADH-like_N"/>
</dbReference>
<dbReference type="VEuPathDB" id="CryptoDB:Vbra_23250"/>
<dbReference type="Pfam" id="PF14765">
    <property type="entry name" value="PS-DH"/>
    <property type="match status" value="1"/>
</dbReference>
<dbReference type="Pfam" id="PF08659">
    <property type="entry name" value="KR"/>
    <property type="match status" value="1"/>
</dbReference>